<sequence length="763" mass="84543">MKKYILLSLLITSLFSCKDFLEEKSVTTLTQDYYKTAEGLQSLCKGSYQFLRFKSDYNQGNYIFGIGSDVEVFDWSLADRIAMGSYNPSGWDPASTVSTRMTALTNFLIGSLSGGYTEGAYPEIGRCNLFLENYAKLTSADQTSLVARKGEMLFLRAYSYFLLTNALGDAPLILHSFSGMPSNFNFPKAKMEVIYKQMITDLREAVNVLPATTTETGRITKPAAAHLLAKIYLARAQGANFQNSTEPTLKALYKGSVSSDLDSCIFYASMPIDQLKTTTAYGGLCPNFGTLFTTTSDYARENQKEILLSAQYEPTQTYDGRYGNTLVHLFNSNHTSLRACTPRTLDYGRPYATACPSDWGFDQYTDRANDSRYYKTYLTDYVATATTTSGGKPWDKPTAYYYNNYLNPTATTKAVVGAVKLTLGKRSIVYIENSKDQPFDSLWVMSQPYIMMVRWMVGSPNGAGYFNADGTPKAGAMVDPANPVVTNTAGRKMMYRISGDYGNQFGIDINTTNSQWYMGPRKWLDQFRGKSTDVNGAGSIDFTVFRLAETYLIRAEAYGRKGDYTSAINDLNVIRKRAAYHAGENRSDVLVTLEPSVITGSLSIPASEKVAPYAVTTDSYSKIAIDGSEWDGVSAKSVRENYPPTAASTLDRFINFIYNERGRELCFELTNVEDLHNAGLLYDRIYYHDMMGAPAASTGTTAFPFPKDDISKGGIGALGVGKGTLDRKYTFKPWPLVFLQLLTDENNNPLDASSIAAYQNPGY</sequence>
<dbReference type="InterPro" id="IPR011990">
    <property type="entry name" value="TPR-like_helical_dom_sf"/>
</dbReference>
<evidence type="ECO:0000256" key="1">
    <source>
        <dbReference type="ARBA" id="ARBA00004442"/>
    </source>
</evidence>
<evidence type="ECO:0000256" key="5">
    <source>
        <dbReference type="ARBA" id="ARBA00023237"/>
    </source>
</evidence>
<evidence type="ECO:0000259" key="7">
    <source>
        <dbReference type="Pfam" id="PF14322"/>
    </source>
</evidence>
<evidence type="ECO:0000259" key="6">
    <source>
        <dbReference type="Pfam" id="PF07980"/>
    </source>
</evidence>
<dbReference type="SUPFAM" id="SSF48452">
    <property type="entry name" value="TPR-like"/>
    <property type="match status" value="1"/>
</dbReference>
<dbReference type="PROSITE" id="PS51257">
    <property type="entry name" value="PROKAR_LIPOPROTEIN"/>
    <property type="match status" value="1"/>
</dbReference>
<evidence type="ECO:0000313" key="8">
    <source>
        <dbReference type="EMBL" id="GAT62330.1"/>
    </source>
</evidence>
<dbReference type="STRING" id="681398.PJIAN_1923"/>
<proteinExistence type="inferred from homology"/>
<feature type="domain" description="RagB/SusD" evidence="6">
    <location>
        <begin position="389"/>
        <end position="675"/>
    </location>
</feature>
<dbReference type="Pfam" id="PF14322">
    <property type="entry name" value="SusD-like_3"/>
    <property type="match status" value="1"/>
</dbReference>
<keyword evidence="3" id="KW-0732">Signal</keyword>
<gene>
    <name evidence="8" type="ORF">PJIAN_1923</name>
</gene>
<keyword evidence="5" id="KW-0998">Cell outer membrane</keyword>
<reference evidence="9" key="2">
    <citation type="journal article" date="2017" name="Genome Announc.">
        <title>Draft genome sequence of Paludibacter jiangxiensis NM7(T), a propionate-producing fermentative bacterium.</title>
        <authorList>
            <person name="Qiu Y.-L."/>
            <person name="Tourlousse D.M."/>
            <person name="Matsuura N."/>
            <person name="Ohashi A."/>
            <person name="Sekiguchi Y."/>
        </authorList>
    </citation>
    <scope>NUCLEOTIDE SEQUENCE [LARGE SCALE GENOMIC DNA]</scope>
    <source>
        <strain evidence="9">NM7</strain>
    </source>
</reference>
<dbReference type="Proteomes" id="UP000076586">
    <property type="component" value="Unassembled WGS sequence"/>
</dbReference>
<keyword evidence="9" id="KW-1185">Reference proteome</keyword>
<dbReference type="Gene3D" id="1.25.40.390">
    <property type="match status" value="1"/>
</dbReference>
<evidence type="ECO:0000256" key="3">
    <source>
        <dbReference type="ARBA" id="ARBA00022729"/>
    </source>
</evidence>
<feature type="domain" description="SusD-like N-terminal" evidence="7">
    <location>
        <begin position="119"/>
        <end position="233"/>
    </location>
</feature>
<reference evidence="9" key="1">
    <citation type="submission" date="2016-04" db="EMBL/GenBank/DDBJ databases">
        <title>Draft genome sequence of Paludibacter jiangxiensis strain NM7.</title>
        <authorList>
            <person name="Qiu Y."/>
            <person name="Matsuura N."/>
            <person name="Ohashi A."/>
            <person name="Tourlousse M.D."/>
            <person name="Sekiguchi Y."/>
        </authorList>
    </citation>
    <scope>NUCLEOTIDE SEQUENCE [LARGE SCALE GENOMIC DNA]</scope>
    <source>
        <strain evidence="9">NM7</strain>
    </source>
</reference>
<keyword evidence="4" id="KW-0472">Membrane</keyword>
<organism evidence="8 9">
    <name type="scientific">Paludibacter jiangxiensis</name>
    <dbReference type="NCBI Taxonomy" id="681398"/>
    <lineage>
        <taxon>Bacteria</taxon>
        <taxon>Pseudomonadati</taxon>
        <taxon>Bacteroidota</taxon>
        <taxon>Bacteroidia</taxon>
        <taxon>Bacteroidales</taxon>
        <taxon>Paludibacteraceae</taxon>
        <taxon>Paludibacter</taxon>
    </lineage>
</organism>
<evidence type="ECO:0000256" key="2">
    <source>
        <dbReference type="ARBA" id="ARBA00006275"/>
    </source>
</evidence>
<dbReference type="Pfam" id="PF07980">
    <property type="entry name" value="SusD_RagB"/>
    <property type="match status" value="1"/>
</dbReference>
<evidence type="ECO:0000313" key="9">
    <source>
        <dbReference type="Proteomes" id="UP000076586"/>
    </source>
</evidence>
<protein>
    <submittedName>
        <fullName evidence="8">Starch-binding associating with outer membrane</fullName>
    </submittedName>
</protein>
<comment type="subcellular location">
    <subcellularLocation>
        <location evidence="1">Cell outer membrane</location>
    </subcellularLocation>
</comment>
<comment type="caution">
    <text evidence="8">The sequence shown here is derived from an EMBL/GenBank/DDBJ whole genome shotgun (WGS) entry which is preliminary data.</text>
</comment>
<dbReference type="RefSeq" id="WP_068702417.1">
    <property type="nucleotide sequence ID" value="NZ_BDCR01000001.1"/>
</dbReference>
<dbReference type="InterPro" id="IPR012944">
    <property type="entry name" value="SusD_RagB_dom"/>
</dbReference>
<dbReference type="OrthoDB" id="9792139at2"/>
<comment type="similarity">
    <text evidence="2">Belongs to the SusD family.</text>
</comment>
<dbReference type="AlphaFoldDB" id="A0A170Z4T6"/>
<evidence type="ECO:0000256" key="4">
    <source>
        <dbReference type="ARBA" id="ARBA00023136"/>
    </source>
</evidence>
<accession>A0A170Z4T6</accession>
<dbReference type="InterPro" id="IPR033985">
    <property type="entry name" value="SusD-like_N"/>
</dbReference>
<dbReference type="EMBL" id="BDCR01000001">
    <property type="protein sequence ID" value="GAT62330.1"/>
    <property type="molecule type" value="Genomic_DNA"/>
</dbReference>
<name>A0A170Z4T6_9BACT</name>
<dbReference type="GO" id="GO:0009279">
    <property type="term" value="C:cell outer membrane"/>
    <property type="evidence" value="ECO:0007669"/>
    <property type="project" value="UniProtKB-SubCell"/>
</dbReference>